<dbReference type="Gene3D" id="2.40.128.20">
    <property type="match status" value="1"/>
</dbReference>
<gene>
    <name evidence="1" type="primary">ycf58</name>
    <name evidence="1" type="ORF">J0604_103</name>
</gene>
<proteinExistence type="predicted"/>
<protein>
    <submittedName>
        <fullName evidence="1">Uncharacterized protein</fullName>
    </submittedName>
</protein>
<sequence>MSSLAFAKLNLGNWVTLRTSYFPYNRGMDIHKSRIKISNYHQELYFSNRLQLNICRKNNIHQKTTQLSYCINMYNHTSNVDIESLENWMFCFNKANHISYKYNKNNLLIYEKSWFVNPNLRLNIDMIYKKDKCVGVSFSSDIKIA</sequence>
<keyword evidence="1" id="KW-0150">Chloroplast</keyword>
<accession>A0A1G4NYK0</accession>
<keyword evidence="1" id="KW-0934">Plastid</keyword>
<name>A0A1G4NYK0_9FLOR</name>
<dbReference type="RefSeq" id="YP_009315124.1">
    <property type="nucleotide sequence ID" value="NC_031665.1"/>
</dbReference>
<dbReference type="InterPro" id="IPR012674">
    <property type="entry name" value="Calycin"/>
</dbReference>
<dbReference type="AlphaFoldDB" id="A0A1G4NYK0"/>
<evidence type="ECO:0000313" key="1">
    <source>
        <dbReference type="EMBL" id="SCW23579.1"/>
    </source>
</evidence>
<reference evidence="1" key="1">
    <citation type="submission" date="2016-10" db="EMBL/GenBank/DDBJ databases">
        <title>Chloroplast genomes as a tool to resolve red algal phylogenies: a case study in the Nemaliales.</title>
        <authorList>
            <person name="Costa J.F."/>
            <person name="Lin S.M."/>
            <person name="Macaya E.C."/>
            <person name="Fernandez-Garcia C."/>
            <person name="Verbruggen H."/>
        </authorList>
    </citation>
    <scope>NUCLEOTIDE SEQUENCE</scope>
    <source>
        <strain evidence="1">J.0604</strain>
    </source>
</reference>
<organism evidence="1">
    <name type="scientific">Titanophycus setchellii</name>
    <dbReference type="NCBI Taxonomy" id="940129"/>
    <lineage>
        <taxon>Eukaryota</taxon>
        <taxon>Rhodophyta</taxon>
        <taxon>Florideophyceae</taxon>
        <taxon>Nemaliophycidae</taxon>
        <taxon>Nemaliales</taxon>
        <taxon>Liagoraceae</taxon>
        <taxon>Titanophycus</taxon>
    </lineage>
</organism>
<dbReference type="EMBL" id="LT622874">
    <property type="protein sequence ID" value="SCW23579.1"/>
    <property type="molecule type" value="Genomic_DNA"/>
</dbReference>
<geneLocation type="chloroplast" evidence="1"/>
<reference evidence="1" key="2">
    <citation type="submission" date="2016-10" db="EMBL/GenBank/DDBJ databases">
        <authorList>
            <person name="de Groot N.N."/>
        </authorList>
    </citation>
    <scope>NUCLEOTIDE SEQUENCE</scope>
    <source>
        <strain evidence="1">J.0604</strain>
    </source>
</reference>
<dbReference type="GeneID" id="29999676"/>